<sequence length="283" mass="32080">MKYSVLIYLIATAKQFLVENVCKCEQLQSKEDCDFGKAQCLWMDQKCVTIQCESFDGKTEQECIDFVGCAINDVGNCRPFSDCIDYHVSDKTKCSTKWPTCVAGDNLVNGKYECQELGDDNIYYVCSKIEKKELCTAEDIEGQDAIKQADGQVCDWIIDDDDVGKCIAYDPNKCSNIISQSKCDHFLCKWDTEKEECSEPFCIEIVDKTKCNFLRGDQTGTYQICKWEDELCQDAEDTSFLTQSNCLQNSFYSATWNGTNCNICENDGFSTLISMTVVIILIF</sequence>
<gene>
    <name evidence="1" type="ORF">PSON_ATCC_30995.1.T1830005</name>
</gene>
<protein>
    <submittedName>
        <fullName evidence="1">Uncharacterized protein</fullName>
    </submittedName>
</protein>
<dbReference type="OrthoDB" id="284691at2759"/>
<evidence type="ECO:0000313" key="2">
    <source>
        <dbReference type="Proteomes" id="UP000692954"/>
    </source>
</evidence>
<evidence type="ECO:0000313" key="1">
    <source>
        <dbReference type="EMBL" id="CAD8128072.1"/>
    </source>
</evidence>
<dbReference type="AlphaFoldDB" id="A0A8S1RLB7"/>
<name>A0A8S1RLB7_9CILI</name>
<proteinExistence type="predicted"/>
<dbReference type="Proteomes" id="UP000692954">
    <property type="component" value="Unassembled WGS sequence"/>
</dbReference>
<reference evidence="1" key="1">
    <citation type="submission" date="2021-01" db="EMBL/GenBank/DDBJ databases">
        <authorList>
            <consortium name="Genoscope - CEA"/>
            <person name="William W."/>
        </authorList>
    </citation>
    <scope>NUCLEOTIDE SEQUENCE</scope>
</reference>
<accession>A0A8S1RLB7</accession>
<keyword evidence="2" id="KW-1185">Reference proteome</keyword>
<dbReference type="EMBL" id="CAJJDN010000183">
    <property type="protein sequence ID" value="CAD8128072.1"/>
    <property type="molecule type" value="Genomic_DNA"/>
</dbReference>
<comment type="caution">
    <text evidence="1">The sequence shown here is derived from an EMBL/GenBank/DDBJ whole genome shotgun (WGS) entry which is preliminary data.</text>
</comment>
<organism evidence="1 2">
    <name type="scientific">Paramecium sonneborni</name>
    <dbReference type="NCBI Taxonomy" id="65129"/>
    <lineage>
        <taxon>Eukaryota</taxon>
        <taxon>Sar</taxon>
        <taxon>Alveolata</taxon>
        <taxon>Ciliophora</taxon>
        <taxon>Intramacronucleata</taxon>
        <taxon>Oligohymenophorea</taxon>
        <taxon>Peniculida</taxon>
        <taxon>Parameciidae</taxon>
        <taxon>Paramecium</taxon>
    </lineage>
</organism>